<evidence type="ECO:0000256" key="1">
    <source>
        <dbReference type="SAM" id="Phobius"/>
    </source>
</evidence>
<organism evidence="2 3">
    <name type="scientific">Pseudomonas fluorescens</name>
    <dbReference type="NCBI Taxonomy" id="294"/>
    <lineage>
        <taxon>Bacteria</taxon>
        <taxon>Pseudomonadati</taxon>
        <taxon>Pseudomonadota</taxon>
        <taxon>Gammaproteobacteria</taxon>
        <taxon>Pseudomonadales</taxon>
        <taxon>Pseudomonadaceae</taxon>
        <taxon>Pseudomonas</taxon>
    </lineage>
</organism>
<evidence type="ECO:0000313" key="3">
    <source>
        <dbReference type="Proteomes" id="UP000031587"/>
    </source>
</evidence>
<evidence type="ECO:0000313" key="2">
    <source>
        <dbReference type="EMBL" id="KIF59420.1"/>
    </source>
</evidence>
<proteinExistence type="predicted"/>
<dbReference type="EMBL" id="JTGH01000012">
    <property type="protein sequence ID" value="KIF59420.1"/>
    <property type="molecule type" value="Genomic_DNA"/>
</dbReference>
<sequence>MKIDDAVETIAKFFNDLIGAWVPGSVLATGLILMHLGPSHLQSLAKLSEGAGFAVTLAGLLFALGHVLLAVYENAIKPLLQRSRLSGAFNEAAAENRQSYRWFVDLVRAQQGTGAITWSFHDLRSVALSISAEAASIGRRFMFVSLLCSGVGSALLIIGVDYLVCFHLQPELLYSYKQVPPWFVQAILLFGTALLLFKQGGAFYSRAMTTPFSVAVAELKLKREDNASSAP</sequence>
<feature type="transmembrane region" description="Helical" evidence="1">
    <location>
        <begin position="179"/>
        <end position="197"/>
    </location>
</feature>
<protein>
    <submittedName>
        <fullName evidence="2">Uncharacterized protein</fullName>
    </submittedName>
</protein>
<name>A0AAE2A6G8_PSEFL</name>
<keyword evidence="1" id="KW-1133">Transmembrane helix</keyword>
<gene>
    <name evidence="2" type="ORF">QS95_14775</name>
</gene>
<feature type="transmembrane region" description="Helical" evidence="1">
    <location>
        <begin position="141"/>
        <end position="159"/>
    </location>
</feature>
<comment type="caution">
    <text evidence="2">The sequence shown here is derived from an EMBL/GenBank/DDBJ whole genome shotgun (WGS) entry which is preliminary data.</text>
</comment>
<dbReference type="AlphaFoldDB" id="A0AAE2A6G8"/>
<accession>A0AAE2A6G8</accession>
<keyword evidence="1" id="KW-0472">Membrane</keyword>
<dbReference type="Proteomes" id="UP000031587">
    <property type="component" value="Unassembled WGS sequence"/>
</dbReference>
<keyword evidence="1" id="KW-0812">Transmembrane</keyword>
<dbReference type="RefSeq" id="WP_039769116.1">
    <property type="nucleotide sequence ID" value="NZ_JTGH01000012.1"/>
</dbReference>
<feature type="transmembrane region" description="Helical" evidence="1">
    <location>
        <begin position="20"/>
        <end position="38"/>
    </location>
</feature>
<reference evidence="2 3" key="1">
    <citation type="submission" date="2014-11" db="EMBL/GenBank/DDBJ databases">
        <title>Draft genome sequence of Pseudomonas fluorescens strains SF4c SF39a.</title>
        <authorList>
            <person name="Underwood G.E."/>
            <person name="Ly L.K."/>
            <person name="Bitzer A.S."/>
            <person name="Godino A."/>
            <person name="Bucci V."/>
            <person name="Fischer S."/>
            <person name="Silby M.W."/>
        </authorList>
    </citation>
    <scope>NUCLEOTIDE SEQUENCE [LARGE SCALE GENOMIC DNA]</scope>
    <source>
        <strain evidence="2 3">SF4c</strain>
    </source>
</reference>
<feature type="transmembrane region" description="Helical" evidence="1">
    <location>
        <begin position="50"/>
        <end position="72"/>
    </location>
</feature>